<protein>
    <recommendedName>
        <fullName evidence="3">EcsC family protein</fullName>
    </recommendedName>
</protein>
<dbReference type="RefSeq" id="WP_149727428.1">
    <property type="nucleotide sequence ID" value="NZ_VUJV01000001.1"/>
</dbReference>
<dbReference type="AlphaFoldDB" id="A0A5B1LQT2"/>
<reference evidence="1 2" key="2">
    <citation type="submission" date="2019-09" db="EMBL/GenBank/DDBJ databases">
        <authorList>
            <person name="Jin C."/>
        </authorList>
    </citation>
    <scope>NUCLEOTIDE SEQUENCE [LARGE SCALE GENOMIC DNA]</scope>
    <source>
        <strain evidence="1 2">BN130099</strain>
    </source>
</reference>
<comment type="caution">
    <text evidence="1">The sequence shown here is derived from an EMBL/GenBank/DDBJ whole genome shotgun (WGS) entry which is preliminary data.</text>
</comment>
<organism evidence="1 2">
    <name type="scientific">Nocardioides humilatus</name>
    <dbReference type="NCBI Taxonomy" id="2607660"/>
    <lineage>
        <taxon>Bacteria</taxon>
        <taxon>Bacillati</taxon>
        <taxon>Actinomycetota</taxon>
        <taxon>Actinomycetes</taxon>
        <taxon>Propionibacteriales</taxon>
        <taxon>Nocardioidaceae</taxon>
        <taxon>Nocardioides</taxon>
    </lineage>
</organism>
<keyword evidence="2" id="KW-1185">Reference proteome</keyword>
<dbReference type="Proteomes" id="UP000325003">
    <property type="component" value="Unassembled WGS sequence"/>
</dbReference>
<name>A0A5B1LQT2_9ACTN</name>
<reference evidence="1 2" key="1">
    <citation type="submission" date="2019-09" db="EMBL/GenBank/DDBJ databases">
        <title>Nocardioides panacisoli sp. nov., isolated from the soil of a ginseng field.</title>
        <authorList>
            <person name="Cho C."/>
        </authorList>
    </citation>
    <scope>NUCLEOTIDE SEQUENCE [LARGE SCALE GENOMIC DNA]</scope>
    <source>
        <strain evidence="1 2">BN130099</strain>
    </source>
</reference>
<proteinExistence type="predicted"/>
<sequence>MRSGLKRGLAVKAAGVVVPKITELAPGLTSGFVREALHRAITGVGPLPPAAHAAEVQLREQRGDIDKAIHEVIENHVRYAGVGGLVTNLGGLVTAALIAPANITELALIQCRMVAGIAHLRGYDLEDPRVRNAILVTVLGEDTVRKQIKKLNLPAPPMALATAPSHDPALDAVITTAVANDLVGRVIGKRLATTIGKRVPVVGGLVGMGADGYGTWKIGRYADREFLPRAQLPF</sequence>
<dbReference type="EMBL" id="VUJV01000001">
    <property type="protein sequence ID" value="KAA1421967.1"/>
    <property type="molecule type" value="Genomic_DNA"/>
</dbReference>
<dbReference type="Pfam" id="PF12787">
    <property type="entry name" value="EcsC"/>
    <property type="match status" value="1"/>
</dbReference>
<dbReference type="InterPro" id="IPR024787">
    <property type="entry name" value="EcsC"/>
</dbReference>
<evidence type="ECO:0000313" key="2">
    <source>
        <dbReference type="Proteomes" id="UP000325003"/>
    </source>
</evidence>
<evidence type="ECO:0000313" key="1">
    <source>
        <dbReference type="EMBL" id="KAA1421967.1"/>
    </source>
</evidence>
<gene>
    <name evidence="1" type="ORF">F0U44_06830</name>
</gene>
<accession>A0A5B1LQT2</accession>
<evidence type="ECO:0008006" key="3">
    <source>
        <dbReference type="Google" id="ProtNLM"/>
    </source>
</evidence>